<dbReference type="EC" id="3.2.1.41" evidence="4"/>
<dbReference type="SUPFAM" id="SSF81296">
    <property type="entry name" value="E set domains"/>
    <property type="match status" value="1"/>
</dbReference>
<dbReference type="InterPro" id="IPR014756">
    <property type="entry name" value="Ig_E-set"/>
</dbReference>
<dbReference type="SUPFAM" id="SSF49344">
    <property type="entry name" value="CBD9-like"/>
    <property type="match status" value="2"/>
</dbReference>
<name>B5Y6P8_COPPD</name>
<organism evidence="4 5">
    <name type="scientific">Coprothermobacter proteolyticus (strain ATCC 35245 / DSM 5265 / OCM 4 / BT)</name>
    <dbReference type="NCBI Taxonomy" id="309798"/>
    <lineage>
        <taxon>Bacteria</taxon>
        <taxon>Pseudomonadati</taxon>
        <taxon>Coprothermobacterota</taxon>
        <taxon>Coprothermobacteria</taxon>
        <taxon>Coprothermobacterales</taxon>
        <taxon>Coprothermobacteraceae</taxon>
        <taxon>Coprothermobacter</taxon>
    </lineage>
</organism>
<dbReference type="eggNOG" id="COG0366">
    <property type="taxonomic scope" value="Bacteria"/>
</dbReference>
<dbReference type="Pfam" id="PF09985">
    <property type="entry name" value="Glucodextran_C"/>
    <property type="match status" value="2"/>
</dbReference>
<evidence type="ECO:0000256" key="2">
    <source>
        <dbReference type="ARBA" id="ARBA00023295"/>
    </source>
</evidence>
<dbReference type="GO" id="GO:0005975">
    <property type="term" value="P:carbohydrate metabolic process"/>
    <property type="evidence" value="ECO:0007669"/>
    <property type="project" value="InterPro"/>
</dbReference>
<dbReference type="PANTHER" id="PTHR10357">
    <property type="entry name" value="ALPHA-AMYLASE FAMILY MEMBER"/>
    <property type="match status" value="1"/>
</dbReference>
<dbReference type="Gene3D" id="3.30.457.10">
    <property type="entry name" value="Copper amine oxidase-like, N-terminal domain"/>
    <property type="match status" value="2"/>
</dbReference>
<dbReference type="CDD" id="cd11338">
    <property type="entry name" value="AmyAc_CMD"/>
    <property type="match status" value="1"/>
</dbReference>
<dbReference type="EMBL" id="CP001145">
    <property type="protein sequence ID" value="ACI17347.1"/>
    <property type="molecule type" value="Genomic_DNA"/>
</dbReference>
<accession>B5Y6P8</accession>
<keyword evidence="5" id="KW-1185">Reference proteome</keyword>
<dbReference type="PANTHER" id="PTHR10357:SF210">
    <property type="entry name" value="MALTODEXTRIN GLUCOSIDASE"/>
    <property type="match status" value="1"/>
</dbReference>
<evidence type="ECO:0000259" key="3">
    <source>
        <dbReference type="SMART" id="SM00642"/>
    </source>
</evidence>
<dbReference type="Pfam" id="PF07833">
    <property type="entry name" value="Cu_amine_oxidN1"/>
    <property type="match status" value="1"/>
</dbReference>
<dbReference type="EC" id="3.2.1.1" evidence="4"/>
<dbReference type="SUPFAM" id="SSF55383">
    <property type="entry name" value="Copper amine oxidase, domain N"/>
    <property type="match status" value="2"/>
</dbReference>
<dbReference type="Gene3D" id="3.90.400.10">
    <property type="entry name" value="Oligo-1,6-glucosidase, Domain 2"/>
    <property type="match status" value="1"/>
</dbReference>
<dbReference type="eggNOG" id="COG4945">
    <property type="taxonomic scope" value="Bacteria"/>
</dbReference>
<keyword evidence="1 4" id="KW-0378">Hydrolase</keyword>
<dbReference type="SMART" id="SM00642">
    <property type="entry name" value="Aamy"/>
    <property type="match status" value="1"/>
</dbReference>
<protein>
    <submittedName>
        <fullName evidence="4">Amylopullulanase (Alpha-amylase/pullulanase)</fullName>
        <ecNumber evidence="4">3.2.1.1</ecNumber>
        <ecNumber evidence="4">3.2.1.41</ecNumber>
    </submittedName>
</protein>
<evidence type="ECO:0000313" key="5">
    <source>
        <dbReference type="Proteomes" id="UP000001732"/>
    </source>
</evidence>
<dbReference type="InterPro" id="IPR017853">
    <property type="entry name" value="GH"/>
</dbReference>
<gene>
    <name evidence="4" type="ordered locus">COPRO5265_0073</name>
</gene>
<dbReference type="InterPro" id="IPR036582">
    <property type="entry name" value="Mao_N_sf"/>
</dbReference>
<proteinExistence type="predicted"/>
<dbReference type="STRING" id="309798.COPRO5265_0073"/>
<dbReference type="InterPro" id="IPR045857">
    <property type="entry name" value="O16G_dom_2"/>
</dbReference>
<dbReference type="CDD" id="cd09626">
    <property type="entry name" value="DOMON_glucodextranase_like"/>
    <property type="match status" value="2"/>
</dbReference>
<dbReference type="InterPro" id="IPR019248">
    <property type="entry name" value="Glucodextran_C"/>
</dbReference>
<dbReference type="InterPro" id="IPR013780">
    <property type="entry name" value="Glyco_hydro_b"/>
</dbReference>
<dbReference type="Gene3D" id="2.60.40.1180">
    <property type="entry name" value="Golgi alpha-mannosidase II"/>
    <property type="match status" value="1"/>
</dbReference>
<evidence type="ECO:0000256" key="1">
    <source>
        <dbReference type="ARBA" id="ARBA00022801"/>
    </source>
</evidence>
<reference evidence="4 5" key="2">
    <citation type="journal article" date="2014" name="Genome Announc.">
        <title>Complete Genome Sequence of Coprothermobacter proteolyticus DSM 5265.</title>
        <authorList>
            <person name="Alexiev A."/>
            <person name="Coil D.A."/>
            <person name="Badger J.H."/>
            <person name="Enticknap J."/>
            <person name="Ward N."/>
            <person name="Robb F.T."/>
            <person name="Eisen J.A."/>
        </authorList>
    </citation>
    <scope>NUCLEOTIDE SEQUENCE [LARGE SCALE GENOMIC DNA]</scope>
    <source>
        <strain evidence="5">ATCC 35245 / DSM 5265 / OCM 4 / BT</strain>
    </source>
</reference>
<keyword evidence="2 4" id="KW-0326">Glycosidase</keyword>
<dbReference type="SUPFAM" id="SSF51445">
    <property type="entry name" value="(Trans)glycosidases"/>
    <property type="match status" value="1"/>
</dbReference>
<sequence>MPVGLVRAQEEPVLTVGDHSVPFLYRDGYYVASATVTPEVKKFTASGGTLPAHEQEISVVGERLLVVNYHDGAFNYKLLPLKSDGVVLEDVKLIRYPEGAVPAGTEVTFYVYTPRRDVSKVVLTLTDRGLSDDQAPTSGKPKAVKDIELTKVAESNDGFYDVWSYKFTPEEVTWYQYVAYAYDGSKKRQVGEGRLTVYDPDFTTPDWLKNAVIYQIFPDRFKNGNPENDVTEEGQKFTFHDDYFDEDFTLPGDYMGQLIQGANWADPVTSWATVTMTDGSKKCGYVDSYRFYGGDLEGIIEELDYLKSLGVTAIYLNPIFPSETTHRYDPASYFGVDPRLGDAETFKKLTEEAAKRGIKIINDITPDHSGDDSLYFDVKGAYSTVGAHESQESPFFDWYTFTEWPDKWQGWAGFSAMPIINVLNPKVQEFFLTGEKNVMKYWHELGSSGWRVDVAMQVPMGFTRQMRKALKALDPDNVMIAEVWDHYDQVIPMVLGDSFDSAMNYRVRSLLIGDWDNDHAGTNPKFQGFFLKKEMTQEDFWQNYLQMKNDYPREAFYAMMNLVDSHDAARPLYYLTNTWDDKAKDAMKALSFFLYTIPGAPTTFYGDEAGATNEGEFGCNKDRPITDDPFMRVPFPWGKEDTNLQEWYKNLGAVRNEYSFLRTGEIQPLAVEGSDRVIAYLRYDENGTALALFNGSDETATVSVDVGYYFKEDAALKGVIGEDMKLEGGILTLTLKPFETRLAVTTDSVSKADQIDLKGAVDGQKVTLTFSGNTVVEKRDLTTGEVTTLEAKDGLEDVARAGHKYIYTVSVLEDGLKVAEGTYTAEIAGQEEVEPPIVAEEEEEPEVPSAVLTPVVIEDPEGDDYGPGYYTYPTDPVFKDGDFDLLKFELGLYEGSYTATYTVGNLDDAWGSTIGLSKATYFLFIDNKADEGTTQGIEGLNISFAENFKWDVALQIEGWESKVYKVSSGEINAANAADLGVEIKGTEGAPGQVVVYIPKDVVGELTAESKIMVMVAGQDGYGVNRIRQVTPEAQQWRFGGGNEEGTAPAVIDMIVPEGMKQEEILDYKTKAVAIPGVSLKPWIQVPSVAVLTPVVIEDPEGDDYGPGYYTYPTDPVFKEGDFDLLKFEFGLYEGSYTATYTVGNLDNVWASGNGLSKATYFLFIDNKADEGTTQGIEGLNISFAENFKWDIAFQIEGWESKVYQVSSGEISAANAADLSVEIKGIEGAPGQVVVDIPKEVVGELTADSKIMVMVAGQDGYGVNRIRQVAPEAQQWRFGGGNEAGTAPAVIDMIVPEGMKQEEILDYKTKAVTIPGVSLKPFFVSEGEERLTILTPQDGAVFNTMQVDITVKALDANLKQVTIGEKTFDVVEGENTLTGVALPNEGENVIEINDTTGRVLASVKVIRDTVPPQIEILSPEEKDLLTERLVAVTAKTEPRVKVQLELLAPGNLAADPVVTNADAEGNVKVDAAFRAFVGLNIMKVTVTDSAGNSAVAYRLFAYDRPHTAILTIGSKQMDVNVDTYELDVAPYIKNGYTMVPLRFVAEAFGAEVGWDDGTKTVDIDFAGHHIKVVIGSAEAVVDDETVTMPLPAEIVNSRTMVPVRFISEAFGFTVKWDGAARTVTITYP</sequence>
<dbReference type="InterPro" id="IPR006047">
    <property type="entry name" value="GH13_cat_dom"/>
</dbReference>
<dbReference type="GO" id="GO:0051060">
    <property type="term" value="F:pullulanase activity"/>
    <property type="evidence" value="ECO:0007669"/>
    <property type="project" value="UniProtKB-EC"/>
</dbReference>
<reference evidence="5" key="1">
    <citation type="submission" date="2008-08" db="EMBL/GenBank/DDBJ databases">
        <title>The complete genome sequence of Coprothermobacter proteolyticus strain ATCC 5245 / DSM 5265 / BT.</title>
        <authorList>
            <person name="Dodson R.J."/>
            <person name="Durkin A.S."/>
            <person name="Wu M."/>
            <person name="Eisen J."/>
            <person name="Sutton G."/>
        </authorList>
    </citation>
    <scope>NUCLEOTIDE SEQUENCE [LARGE SCALE GENOMIC DNA]</scope>
    <source>
        <strain evidence="5">ATCC 35245 / DSM 5265 / OCM 4 / BT</strain>
    </source>
</reference>
<dbReference type="SUPFAM" id="SSF51011">
    <property type="entry name" value="Glycosyl hydrolase domain"/>
    <property type="match status" value="1"/>
</dbReference>
<dbReference type="InterPro" id="IPR012854">
    <property type="entry name" value="Cu_amine_oxidase-like_N"/>
</dbReference>
<dbReference type="Gene3D" id="3.20.20.80">
    <property type="entry name" value="Glycosidases"/>
    <property type="match status" value="1"/>
</dbReference>
<dbReference type="Pfam" id="PF00128">
    <property type="entry name" value="Alpha-amylase"/>
    <property type="match status" value="1"/>
</dbReference>
<evidence type="ECO:0000313" key="4">
    <source>
        <dbReference type="EMBL" id="ACI17347.1"/>
    </source>
</evidence>
<dbReference type="Proteomes" id="UP000001732">
    <property type="component" value="Chromosome"/>
</dbReference>
<dbReference type="Gene3D" id="2.60.40.1190">
    <property type="match status" value="2"/>
</dbReference>
<dbReference type="KEGG" id="cpo:COPRO5265_0073"/>
<dbReference type="CAZy" id="GH13">
    <property type="family name" value="Glycoside Hydrolase Family 13"/>
</dbReference>
<dbReference type="GO" id="GO:0004556">
    <property type="term" value="F:alpha-amylase activity"/>
    <property type="evidence" value="ECO:0007669"/>
    <property type="project" value="UniProtKB-EC"/>
</dbReference>
<feature type="domain" description="Glycosyl hydrolase family 13 catalytic" evidence="3">
    <location>
        <begin position="215"/>
        <end position="655"/>
    </location>
</feature>